<keyword evidence="2" id="KW-1185">Reference proteome</keyword>
<organism evidence="1 2">
    <name type="scientific">Segatella cerevisiae</name>
    <dbReference type="NCBI Taxonomy" id="2053716"/>
    <lineage>
        <taxon>Bacteria</taxon>
        <taxon>Pseudomonadati</taxon>
        <taxon>Bacteroidota</taxon>
        <taxon>Bacteroidia</taxon>
        <taxon>Bacteroidales</taxon>
        <taxon>Prevotellaceae</taxon>
        <taxon>Segatella</taxon>
    </lineage>
</organism>
<proteinExistence type="predicted"/>
<name>A0ABT1BZ53_9BACT</name>
<reference evidence="1 2" key="1">
    <citation type="submission" date="2022-06" db="EMBL/GenBank/DDBJ databases">
        <title>A taxonomic note on the genus Prevotella: Description of four novel genera and emended description of the genera Hallella and Xylanibacter.</title>
        <authorList>
            <person name="Hitch T.C.A."/>
        </authorList>
    </citation>
    <scope>NUCLEOTIDE SEQUENCE [LARGE SCALE GENOMIC DNA]</scope>
    <source>
        <strain evidence="1 2">DSM 100619</strain>
    </source>
</reference>
<accession>A0ABT1BZ53</accession>
<dbReference type="EMBL" id="JAMXLY010000052">
    <property type="protein sequence ID" value="MCO6026361.1"/>
    <property type="molecule type" value="Genomic_DNA"/>
</dbReference>
<comment type="caution">
    <text evidence="1">The sequence shown here is derived from an EMBL/GenBank/DDBJ whole genome shotgun (WGS) entry which is preliminary data.</text>
</comment>
<gene>
    <name evidence="1" type="ORF">NG821_11020</name>
</gene>
<dbReference type="Proteomes" id="UP001204015">
    <property type="component" value="Unassembled WGS sequence"/>
</dbReference>
<sequence>MKVLVKDVEKRFGENIDLHSDVNKLLMTLKKHHFHLNALSPKAKDRLALFAGFQNWKDFRDALNGEDDGQMNYRSKDE</sequence>
<dbReference type="RefSeq" id="WP_252761716.1">
    <property type="nucleotide sequence ID" value="NZ_JAMXLY010000052.1"/>
</dbReference>
<evidence type="ECO:0000313" key="2">
    <source>
        <dbReference type="Proteomes" id="UP001204015"/>
    </source>
</evidence>
<protein>
    <submittedName>
        <fullName evidence="1">Uncharacterized protein</fullName>
    </submittedName>
</protein>
<evidence type="ECO:0000313" key="1">
    <source>
        <dbReference type="EMBL" id="MCO6026361.1"/>
    </source>
</evidence>